<dbReference type="InterPro" id="IPR000531">
    <property type="entry name" value="Beta-barrel_TonB"/>
</dbReference>
<keyword evidence="6" id="KW-0408">Iron</keyword>
<dbReference type="Gene3D" id="3.55.50.30">
    <property type="match status" value="1"/>
</dbReference>
<dbReference type="Gene3D" id="2.170.130.10">
    <property type="entry name" value="TonB-dependent receptor, plug domain"/>
    <property type="match status" value="1"/>
</dbReference>
<evidence type="ECO:0000256" key="10">
    <source>
        <dbReference type="PROSITE-ProRule" id="PRU01360"/>
    </source>
</evidence>
<evidence type="ECO:0000256" key="12">
    <source>
        <dbReference type="SAM" id="SignalP"/>
    </source>
</evidence>
<keyword evidence="9 10" id="KW-0998">Cell outer membrane</keyword>
<keyword evidence="2 10" id="KW-0813">Transport</keyword>
<dbReference type="InterPro" id="IPR039426">
    <property type="entry name" value="TonB-dep_rcpt-like"/>
</dbReference>
<keyword evidence="3 10" id="KW-1134">Transmembrane beta strand</keyword>
<dbReference type="CDD" id="cd01347">
    <property type="entry name" value="ligand_gated_channel"/>
    <property type="match status" value="1"/>
</dbReference>
<dbReference type="PANTHER" id="PTHR47234">
    <property type="match status" value="1"/>
</dbReference>
<evidence type="ECO:0000256" key="5">
    <source>
        <dbReference type="ARBA" id="ARBA00022692"/>
    </source>
</evidence>
<dbReference type="InterPro" id="IPR011662">
    <property type="entry name" value="Secretin/TonB_short_N"/>
</dbReference>
<feature type="chain" id="PRO_5045653458" evidence="12">
    <location>
        <begin position="18"/>
        <end position="945"/>
    </location>
</feature>
<comment type="similarity">
    <text evidence="10 11">Belongs to the TonB-dependent receptor family.</text>
</comment>
<keyword evidence="7 11" id="KW-0798">TonB box</keyword>
<evidence type="ECO:0000313" key="14">
    <source>
        <dbReference type="EMBL" id="MFC5524250.1"/>
    </source>
</evidence>
<protein>
    <submittedName>
        <fullName evidence="14">TonB-dependent receptor domain-containing protein</fullName>
    </submittedName>
</protein>
<dbReference type="PANTHER" id="PTHR47234:SF2">
    <property type="entry name" value="TONB-DEPENDENT RECEPTOR"/>
    <property type="match status" value="1"/>
</dbReference>
<dbReference type="InterPro" id="IPR036942">
    <property type="entry name" value="Beta-barrel_TonB_sf"/>
</dbReference>
<evidence type="ECO:0000256" key="11">
    <source>
        <dbReference type="RuleBase" id="RU003357"/>
    </source>
</evidence>
<evidence type="ECO:0000256" key="1">
    <source>
        <dbReference type="ARBA" id="ARBA00004571"/>
    </source>
</evidence>
<evidence type="ECO:0000256" key="2">
    <source>
        <dbReference type="ARBA" id="ARBA00022448"/>
    </source>
</evidence>
<keyword evidence="15" id="KW-1185">Reference proteome</keyword>
<evidence type="ECO:0000256" key="8">
    <source>
        <dbReference type="ARBA" id="ARBA00023136"/>
    </source>
</evidence>
<feature type="signal peptide" evidence="12">
    <location>
        <begin position="1"/>
        <end position="17"/>
    </location>
</feature>
<dbReference type="Pfam" id="PF07715">
    <property type="entry name" value="Plug"/>
    <property type="match status" value="1"/>
</dbReference>
<keyword evidence="14" id="KW-0675">Receptor</keyword>
<keyword evidence="5 10" id="KW-0812">Transmembrane</keyword>
<comment type="subcellular location">
    <subcellularLocation>
        <location evidence="1 10">Cell outer membrane</location>
        <topology evidence="1 10">Multi-pass membrane protein</topology>
    </subcellularLocation>
</comment>
<reference evidence="15" key="1">
    <citation type="journal article" date="2019" name="Int. J. Syst. Evol. Microbiol.">
        <title>The Global Catalogue of Microorganisms (GCM) 10K type strain sequencing project: providing services to taxonomists for standard genome sequencing and annotation.</title>
        <authorList>
            <consortium name="The Broad Institute Genomics Platform"/>
            <consortium name="The Broad Institute Genome Sequencing Center for Infectious Disease"/>
            <person name="Wu L."/>
            <person name="Ma J."/>
        </authorList>
    </citation>
    <scope>NUCLEOTIDE SEQUENCE [LARGE SCALE GENOMIC DNA]</scope>
    <source>
        <strain evidence="15">CGMCC 1.16619</strain>
    </source>
</reference>
<keyword evidence="12" id="KW-0732">Signal</keyword>
<organism evidence="14 15">
    <name type="scientific">Rhodanobacter ginsengisoli</name>
    <dbReference type="NCBI Taxonomy" id="418646"/>
    <lineage>
        <taxon>Bacteria</taxon>
        <taxon>Pseudomonadati</taxon>
        <taxon>Pseudomonadota</taxon>
        <taxon>Gammaproteobacteria</taxon>
        <taxon>Lysobacterales</taxon>
        <taxon>Rhodanobacteraceae</taxon>
        <taxon>Rhodanobacter</taxon>
    </lineage>
</organism>
<feature type="domain" description="Secretin/TonB short N-terminal" evidence="13">
    <location>
        <begin position="44"/>
        <end position="95"/>
    </location>
</feature>
<evidence type="ECO:0000313" key="15">
    <source>
        <dbReference type="Proteomes" id="UP001596114"/>
    </source>
</evidence>
<dbReference type="Proteomes" id="UP001596114">
    <property type="component" value="Unassembled WGS sequence"/>
</dbReference>
<name>A0ABW0QHI7_9GAMM</name>
<keyword evidence="4" id="KW-0410">Iron transport</keyword>
<dbReference type="Pfam" id="PF00593">
    <property type="entry name" value="TonB_dep_Rec_b-barrel"/>
    <property type="match status" value="1"/>
</dbReference>
<dbReference type="InterPro" id="IPR012910">
    <property type="entry name" value="Plug_dom"/>
</dbReference>
<dbReference type="Pfam" id="PF07660">
    <property type="entry name" value="STN"/>
    <property type="match status" value="1"/>
</dbReference>
<evidence type="ECO:0000256" key="9">
    <source>
        <dbReference type="ARBA" id="ARBA00023237"/>
    </source>
</evidence>
<dbReference type="Gene3D" id="2.40.170.20">
    <property type="entry name" value="TonB-dependent receptor, beta-barrel domain"/>
    <property type="match status" value="1"/>
</dbReference>
<evidence type="ECO:0000256" key="3">
    <source>
        <dbReference type="ARBA" id="ARBA00022452"/>
    </source>
</evidence>
<dbReference type="PROSITE" id="PS52016">
    <property type="entry name" value="TONB_DEPENDENT_REC_3"/>
    <property type="match status" value="1"/>
</dbReference>
<dbReference type="RefSeq" id="WP_377316272.1">
    <property type="nucleotide sequence ID" value="NZ_JBHSNF010000001.1"/>
</dbReference>
<dbReference type="SUPFAM" id="SSF56935">
    <property type="entry name" value="Porins"/>
    <property type="match status" value="1"/>
</dbReference>
<comment type="caution">
    <text evidence="14">The sequence shown here is derived from an EMBL/GenBank/DDBJ whole genome shotgun (WGS) entry which is preliminary data.</text>
</comment>
<accession>A0ABW0QHI7</accession>
<evidence type="ECO:0000256" key="7">
    <source>
        <dbReference type="ARBA" id="ARBA00023077"/>
    </source>
</evidence>
<dbReference type="EMBL" id="JBHSNF010000001">
    <property type="protein sequence ID" value="MFC5524250.1"/>
    <property type="molecule type" value="Genomic_DNA"/>
</dbReference>
<keyword evidence="8 10" id="KW-0472">Membrane</keyword>
<sequence>MPWLALCLLGFCTILHAADRSSGYRIAAGSLNEALRAFVQQSGTQLLYPPELTARRRSKGIEGRFSPSRALDLLLRDTGLQAEAVAPDAYVLRPVRQVASRIARPPPHKPAERHPTELGSVEVTGTHIRRTVLETAAPLTIIDRAQIEHSGYQTLFELLRSQPGIRVNSTPVAMIDGTAFQNNGLSGAIGAAAVDLHGLGPTATLFLIDGQRMAGYGLAQGEFGLVNDLDSIPLALIERIEVLRDGASAVYGSDAMAGVINIILRKQFNGAALDGNTGVSAHGDARQHRTTATFGTTTASGGHLLFSVDDLERQPLLGRQRAWVADATRAAATTTKANTDFFYFDNGQINHAGGQPCTQFQPDGPCSTDAASQTSLQTRLESRSLLGHFDHPIGQLSLYLGFRWTMLRQHQQMAPATEQLLLSDTDHPDDSRQLTYAFNDVGPVRDVTQSHSSQLTLGLSGSPGAWDWDVHLDGQRNAGTDRVYGLLRTSVLDQALSDGSYQLGSSDNPPELLARLSPTLLRTGRTSQTGISAHISGPLGDWPSGTPSLAAGIEGYRERLVDHPDPLLIHNDVFQFQSPYTRHGDRWISAAYLELEAPLGRRVTANLAGRVDHSSGFGWAASPQLALKWDISSIVSLRGTLARGYRAPTLPELDRPQALTPSGVVVEVPNVLLPCRDPIPASANTTFCTLRLDTVGNPGLRPERSRSITVGLILAPTPALGIALDVFQIRRSHEINSLPVSYALEHPDSYPELFQRDAAGVLNAFDQQLVNLGHTSVRSYDLDAHYRLETGRFGDFNFNLSVDWLAELRRQTHPGAAMVSFAGFANQPRTTALAGLEWERGDWSSTANLRYTGHYAFAPHSNSPITCPTAQQQIGHCTTPAFTVLDLDLEYAGIRHWRFGLNVHNAFDHRPVYYGNPFAGYNPAFDDVVGRYFLLSFHYRSQPPG</sequence>
<dbReference type="SMART" id="SM00965">
    <property type="entry name" value="STN"/>
    <property type="match status" value="1"/>
</dbReference>
<evidence type="ECO:0000259" key="13">
    <source>
        <dbReference type="SMART" id="SM00965"/>
    </source>
</evidence>
<keyword evidence="4" id="KW-0406">Ion transport</keyword>
<evidence type="ECO:0000256" key="4">
    <source>
        <dbReference type="ARBA" id="ARBA00022496"/>
    </source>
</evidence>
<evidence type="ECO:0000256" key="6">
    <source>
        <dbReference type="ARBA" id="ARBA00023004"/>
    </source>
</evidence>
<proteinExistence type="inferred from homology"/>
<gene>
    <name evidence="14" type="ORF">ACFPPA_00695</name>
</gene>
<dbReference type="InterPro" id="IPR037066">
    <property type="entry name" value="Plug_dom_sf"/>
</dbReference>